<evidence type="ECO:0000256" key="1">
    <source>
        <dbReference type="SAM" id="MobiDB-lite"/>
    </source>
</evidence>
<evidence type="ECO:0000313" key="3">
    <source>
        <dbReference type="Proteomes" id="UP000199370"/>
    </source>
</evidence>
<dbReference type="PROSITE" id="PS51257">
    <property type="entry name" value="PROKAR_LIPOPROTEIN"/>
    <property type="match status" value="1"/>
</dbReference>
<reference evidence="2 3" key="1">
    <citation type="submission" date="2016-10" db="EMBL/GenBank/DDBJ databases">
        <authorList>
            <person name="de Groot N.N."/>
        </authorList>
    </citation>
    <scope>NUCLEOTIDE SEQUENCE [LARGE SCALE GENOMIC DNA]</scope>
    <source>
        <strain evidence="3">EB21,IBRC-M 10013,KCTC 4048</strain>
    </source>
</reference>
<keyword evidence="3" id="KW-1185">Reference proteome</keyword>
<dbReference type="EMBL" id="FNIA01000007">
    <property type="protein sequence ID" value="SDM75956.1"/>
    <property type="molecule type" value="Genomic_DNA"/>
</dbReference>
<feature type="region of interest" description="Disordered" evidence="1">
    <location>
        <begin position="143"/>
        <end position="190"/>
    </location>
</feature>
<name>A0A1G9VVE4_9EURY</name>
<dbReference type="AlphaFoldDB" id="A0A1G9VVE4"/>
<accession>A0A1G9VVE4</accession>
<sequence>MREPSRREILSSVGAVGATAALAGCLDVSFGGTADAPPANEFRRWLPAPSALRNDAVTLYDADVAAVGEHRDAMVPSTFGNLVETVLTGPFAQYLGTQHLQEVVQLVQERVVLVRTDRSDAALAEALTDAGLSEVATYGDVPLYSRRDEPAMTTRMDSPETDDPDSSTATRSTDDTSPATGTSSEEWPETVAVVDGVLVQGAGEPGRDTVETVLDARRGEADRLLETSEAHATLYDRTDGSNVRAVGPPVVGAERNFLPGITGLAFTWAVGPSTTEFAAVSTFREGEAPPAEGFESFVQSKLPADRYEAFEPTADGHVRTVTATVPTDRFAPFSSGAPEDSKTAPVIEFEFDYDVEAGTVTIANGGGDSVAAARLHVNVAGSRAETQFADEHETFAAGDAITVDISGVESGSEVQVVWTSADGDAAQIVAESSVPRSTVDDD</sequence>
<dbReference type="PROSITE" id="PS51318">
    <property type="entry name" value="TAT"/>
    <property type="match status" value="1"/>
</dbReference>
<dbReference type="InterPro" id="IPR006311">
    <property type="entry name" value="TAT_signal"/>
</dbReference>
<gene>
    <name evidence="2" type="ORF">SAMN05192554_10714</name>
</gene>
<dbReference type="STRING" id="996166.SAMN05192554_10714"/>
<dbReference type="Proteomes" id="UP000199370">
    <property type="component" value="Unassembled WGS sequence"/>
</dbReference>
<protein>
    <submittedName>
        <fullName evidence="2">Uncharacterized protein</fullName>
    </submittedName>
</protein>
<dbReference type="OrthoDB" id="269397at2157"/>
<organism evidence="2 3">
    <name type="scientific">Haloarchaeobius iranensis</name>
    <dbReference type="NCBI Taxonomy" id="996166"/>
    <lineage>
        <taxon>Archaea</taxon>
        <taxon>Methanobacteriati</taxon>
        <taxon>Methanobacteriota</taxon>
        <taxon>Stenosarchaea group</taxon>
        <taxon>Halobacteria</taxon>
        <taxon>Halobacteriales</taxon>
        <taxon>Halorubellaceae</taxon>
        <taxon>Haloarchaeobius</taxon>
    </lineage>
</organism>
<dbReference type="RefSeq" id="WP_089732453.1">
    <property type="nucleotide sequence ID" value="NZ_FNIA01000007.1"/>
</dbReference>
<evidence type="ECO:0000313" key="2">
    <source>
        <dbReference type="EMBL" id="SDM75956.1"/>
    </source>
</evidence>
<feature type="compositionally biased region" description="Low complexity" evidence="1">
    <location>
        <begin position="166"/>
        <end position="180"/>
    </location>
</feature>
<proteinExistence type="predicted"/>